<dbReference type="SMART" id="SM00347">
    <property type="entry name" value="HTH_MARR"/>
    <property type="match status" value="1"/>
</dbReference>
<dbReference type="PROSITE" id="PS50995">
    <property type="entry name" value="HTH_MARR_2"/>
    <property type="match status" value="1"/>
</dbReference>
<dbReference type="InterPro" id="IPR036390">
    <property type="entry name" value="WH_DNA-bd_sf"/>
</dbReference>
<name>A0ABP8VXF9_9MICO</name>
<dbReference type="PANTHER" id="PTHR39515:SF2">
    <property type="entry name" value="HTH-TYPE TRANSCRIPTIONAL REGULATOR RV0880"/>
    <property type="match status" value="1"/>
</dbReference>
<dbReference type="InterPro" id="IPR052526">
    <property type="entry name" value="HTH-type_Bedaq_tolerance"/>
</dbReference>
<dbReference type="PANTHER" id="PTHR39515">
    <property type="entry name" value="CONSERVED PROTEIN"/>
    <property type="match status" value="1"/>
</dbReference>
<dbReference type="InterPro" id="IPR000835">
    <property type="entry name" value="HTH_MarR-typ"/>
</dbReference>
<evidence type="ECO:0000259" key="1">
    <source>
        <dbReference type="PROSITE" id="PS50995"/>
    </source>
</evidence>
<organism evidence="2 3">
    <name type="scientific">Frondihabitans cladoniiphilus</name>
    <dbReference type="NCBI Taxonomy" id="715785"/>
    <lineage>
        <taxon>Bacteria</taxon>
        <taxon>Bacillati</taxon>
        <taxon>Actinomycetota</taxon>
        <taxon>Actinomycetes</taxon>
        <taxon>Micrococcales</taxon>
        <taxon>Microbacteriaceae</taxon>
        <taxon>Frondihabitans</taxon>
    </lineage>
</organism>
<evidence type="ECO:0000313" key="3">
    <source>
        <dbReference type="Proteomes" id="UP001501295"/>
    </source>
</evidence>
<keyword evidence="3" id="KW-1185">Reference proteome</keyword>
<evidence type="ECO:0000313" key="2">
    <source>
        <dbReference type="EMBL" id="GAA4674859.1"/>
    </source>
</evidence>
<accession>A0ABP8VXF9</accession>
<dbReference type="Gene3D" id="1.10.10.10">
    <property type="entry name" value="Winged helix-like DNA-binding domain superfamily/Winged helix DNA-binding domain"/>
    <property type="match status" value="1"/>
</dbReference>
<dbReference type="InterPro" id="IPR036388">
    <property type="entry name" value="WH-like_DNA-bd_sf"/>
</dbReference>
<dbReference type="SUPFAM" id="SSF46785">
    <property type="entry name" value="Winged helix' DNA-binding domain"/>
    <property type="match status" value="1"/>
</dbReference>
<gene>
    <name evidence="2" type="ORF">GCM10025780_19220</name>
</gene>
<dbReference type="RefSeq" id="WP_345375631.1">
    <property type="nucleotide sequence ID" value="NZ_BAABLM010000003.1"/>
</dbReference>
<dbReference type="Pfam" id="PF12802">
    <property type="entry name" value="MarR_2"/>
    <property type="match status" value="1"/>
</dbReference>
<dbReference type="EMBL" id="BAABLM010000003">
    <property type="protein sequence ID" value="GAA4674859.1"/>
    <property type="molecule type" value="Genomic_DNA"/>
</dbReference>
<dbReference type="Proteomes" id="UP001501295">
    <property type="component" value="Unassembled WGS sequence"/>
</dbReference>
<comment type="caution">
    <text evidence="2">The sequence shown here is derived from an EMBL/GenBank/DDBJ whole genome shotgun (WGS) entry which is preliminary data.</text>
</comment>
<feature type="domain" description="HTH marR-type" evidence="1">
    <location>
        <begin position="1"/>
        <end position="143"/>
    </location>
</feature>
<sequence length="148" mass="16425">MTDQRGSTLTIEQANEFRRAVGEAVRIIRLGENTPDGQIETLGFLAREGSLSIADLARRRRVRHQSMSAMVAELERRGLAAREADPDDARGVLVSLTTAGHEMIRESRIRRSTRILTAAETVLTPRERGMLGLMTDVLDKLTEALRDG</sequence>
<proteinExistence type="predicted"/>
<protein>
    <recommendedName>
        <fullName evidence="1">HTH marR-type domain-containing protein</fullName>
    </recommendedName>
</protein>
<reference evidence="3" key="1">
    <citation type="journal article" date="2019" name="Int. J. Syst. Evol. Microbiol.">
        <title>The Global Catalogue of Microorganisms (GCM) 10K type strain sequencing project: providing services to taxonomists for standard genome sequencing and annotation.</title>
        <authorList>
            <consortium name="The Broad Institute Genomics Platform"/>
            <consortium name="The Broad Institute Genome Sequencing Center for Infectious Disease"/>
            <person name="Wu L."/>
            <person name="Ma J."/>
        </authorList>
    </citation>
    <scope>NUCLEOTIDE SEQUENCE [LARGE SCALE GENOMIC DNA]</scope>
    <source>
        <strain evidence="3">JCM 18956</strain>
    </source>
</reference>